<dbReference type="Proteomes" id="UP000800035">
    <property type="component" value="Unassembled WGS sequence"/>
</dbReference>
<sequence length="62" mass="6999">MEMEKNNVPSVVPFDSIVFLFPSQHTWNAKASDSNWYRYTGWRSSAPLNSSKGSASFDVRGL</sequence>
<protein>
    <submittedName>
        <fullName evidence="1">Uncharacterized protein</fullName>
    </submittedName>
</protein>
<dbReference type="EMBL" id="ML977020">
    <property type="protein sequence ID" value="KAF1950997.1"/>
    <property type="molecule type" value="Genomic_DNA"/>
</dbReference>
<gene>
    <name evidence="1" type="ORF">CC80DRAFT_496293</name>
</gene>
<dbReference type="AlphaFoldDB" id="A0A6A5TPY5"/>
<evidence type="ECO:0000313" key="1">
    <source>
        <dbReference type="EMBL" id="KAF1950997.1"/>
    </source>
</evidence>
<name>A0A6A5TPY5_9PLEO</name>
<feature type="non-terminal residue" evidence="1">
    <location>
        <position position="62"/>
    </location>
</feature>
<keyword evidence="2" id="KW-1185">Reference proteome</keyword>
<reference evidence="1" key="1">
    <citation type="journal article" date="2020" name="Stud. Mycol.">
        <title>101 Dothideomycetes genomes: a test case for predicting lifestyles and emergence of pathogens.</title>
        <authorList>
            <person name="Haridas S."/>
            <person name="Albert R."/>
            <person name="Binder M."/>
            <person name="Bloem J."/>
            <person name="Labutti K."/>
            <person name="Salamov A."/>
            <person name="Andreopoulos B."/>
            <person name="Baker S."/>
            <person name="Barry K."/>
            <person name="Bills G."/>
            <person name="Bluhm B."/>
            <person name="Cannon C."/>
            <person name="Castanera R."/>
            <person name="Culley D."/>
            <person name="Daum C."/>
            <person name="Ezra D."/>
            <person name="Gonzalez J."/>
            <person name="Henrissat B."/>
            <person name="Kuo A."/>
            <person name="Liang C."/>
            <person name="Lipzen A."/>
            <person name="Lutzoni F."/>
            <person name="Magnuson J."/>
            <person name="Mondo S."/>
            <person name="Nolan M."/>
            <person name="Ohm R."/>
            <person name="Pangilinan J."/>
            <person name="Park H.-J."/>
            <person name="Ramirez L."/>
            <person name="Alfaro M."/>
            <person name="Sun H."/>
            <person name="Tritt A."/>
            <person name="Yoshinaga Y."/>
            <person name="Zwiers L.-H."/>
            <person name="Turgeon B."/>
            <person name="Goodwin S."/>
            <person name="Spatafora J."/>
            <person name="Crous P."/>
            <person name="Grigoriev I."/>
        </authorList>
    </citation>
    <scope>NUCLEOTIDE SEQUENCE</scope>
    <source>
        <strain evidence="1">CBS 675.92</strain>
    </source>
</reference>
<evidence type="ECO:0000313" key="2">
    <source>
        <dbReference type="Proteomes" id="UP000800035"/>
    </source>
</evidence>
<organism evidence="1 2">
    <name type="scientific">Byssothecium circinans</name>
    <dbReference type="NCBI Taxonomy" id="147558"/>
    <lineage>
        <taxon>Eukaryota</taxon>
        <taxon>Fungi</taxon>
        <taxon>Dikarya</taxon>
        <taxon>Ascomycota</taxon>
        <taxon>Pezizomycotina</taxon>
        <taxon>Dothideomycetes</taxon>
        <taxon>Pleosporomycetidae</taxon>
        <taxon>Pleosporales</taxon>
        <taxon>Massarineae</taxon>
        <taxon>Massarinaceae</taxon>
        <taxon>Byssothecium</taxon>
    </lineage>
</organism>
<accession>A0A6A5TPY5</accession>
<proteinExistence type="predicted"/>